<dbReference type="EC" id="3.1.3.5" evidence="5"/>
<evidence type="ECO:0000259" key="6">
    <source>
        <dbReference type="Pfam" id="PF01975"/>
    </source>
</evidence>
<accession>A0ABM7NVG2</accession>
<evidence type="ECO:0000313" key="7">
    <source>
        <dbReference type="EMBL" id="BCS84471.1"/>
    </source>
</evidence>
<dbReference type="PANTHER" id="PTHR30457">
    <property type="entry name" value="5'-NUCLEOTIDASE SURE"/>
    <property type="match status" value="1"/>
</dbReference>
<comment type="function">
    <text evidence="5">Nucleotidase that shows phosphatase activity on nucleoside 5'-monophosphates.</text>
</comment>
<comment type="cofactor">
    <cofactor evidence="5">
        <name>a divalent metal cation</name>
        <dbReference type="ChEBI" id="CHEBI:60240"/>
    </cofactor>
    <text evidence="5">Binds 1 divalent metal cation per subunit.</text>
</comment>
<dbReference type="PANTHER" id="PTHR30457:SF0">
    <property type="entry name" value="PHOSPHATASE, PUTATIVE (AFU_ORTHOLOGUE AFUA_4G01070)-RELATED"/>
    <property type="match status" value="1"/>
</dbReference>
<dbReference type="NCBIfam" id="TIGR00087">
    <property type="entry name" value="surE"/>
    <property type="match status" value="1"/>
</dbReference>
<protein>
    <recommendedName>
        <fullName evidence="5">5'-nucleotidase SurE</fullName>
        <ecNumber evidence="5">3.1.3.5</ecNumber>
    </recommendedName>
    <alternativeName>
        <fullName evidence="5">Nucleoside 5'-monophosphate phosphohydrolase</fullName>
    </alternativeName>
</protein>
<keyword evidence="5" id="KW-0547">Nucleotide-binding</keyword>
<evidence type="ECO:0000256" key="1">
    <source>
        <dbReference type="ARBA" id="ARBA00000815"/>
    </source>
</evidence>
<dbReference type="Gene3D" id="3.40.1210.10">
    <property type="entry name" value="Survival protein SurE-like phosphatase/nucleotidase"/>
    <property type="match status" value="1"/>
</dbReference>
<feature type="binding site" evidence="5">
    <location>
        <position position="13"/>
    </location>
    <ligand>
        <name>a divalent metal cation</name>
        <dbReference type="ChEBI" id="CHEBI:60240"/>
    </ligand>
</feature>
<organism evidence="7 8">
    <name type="scientific">Prevotella herbatica</name>
    <dbReference type="NCBI Taxonomy" id="2801997"/>
    <lineage>
        <taxon>Bacteria</taxon>
        <taxon>Pseudomonadati</taxon>
        <taxon>Bacteroidota</taxon>
        <taxon>Bacteroidia</taxon>
        <taxon>Bacteroidales</taxon>
        <taxon>Prevotellaceae</taxon>
        <taxon>Prevotella</taxon>
    </lineage>
</organism>
<keyword evidence="5" id="KW-0963">Cytoplasm</keyword>
<feature type="binding site" evidence="5">
    <location>
        <position position="44"/>
    </location>
    <ligand>
        <name>a divalent metal cation</name>
        <dbReference type="ChEBI" id="CHEBI:60240"/>
    </ligand>
</feature>
<proteinExistence type="inferred from homology"/>
<evidence type="ECO:0000256" key="4">
    <source>
        <dbReference type="ARBA" id="ARBA00022801"/>
    </source>
</evidence>
<evidence type="ECO:0000313" key="8">
    <source>
        <dbReference type="Proteomes" id="UP001319045"/>
    </source>
</evidence>
<comment type="subcellular location">
    <subcellularLocation>
        <location evidence="5">Cytoplasm</location>
    </subcellularLocation>
</comment>
<dbReference type="NCBIfam" id="NF001492">
    <property type="entry name" value="PRK00346.2-2"/>
    <property type="match status" value="1"/>
</dbReference>
<gene>
    <name evidence="5 7" type="primary">surE</name>
    <name evidence="7" type="ORF">prwr041_03640</name>
</gene>
<dbReference type="Proteomes" id="UP001319045">
    <property type="component" value="Chromosome"/>
</dbReference>
<evidence type="ECO:0000256" key="3">
    <source>
        <dbReference type="ARBA" id="ARBA00022723"/>
    </source>
</evidence>
<keyword evidence="8" id="KW-1185">Reference proteome</keyword>
<dbReference type="SUPFAM" id="SSF64167">
    <property type="entry name" value="SurE-like"/>
    <property type="match status" value="1"/>
</dbReference>
<keyword evidence="3 5" id="KW-0479">Metal-binding</keyword>
<comment type="similarity">
    <text evidence="2 5">Belongs to the SurE nucleotidase family.</text>
</comment>
<feature type="domain" description="Survival protein SurE-like phosphatase/nucleotidase" evidence="6">
    <location>
        <begin position="8"/>
        <end position="191"/>
    </location>
</feature>
<dbReference type="InterPro" id="IPR036523">
    <property type="entry name" value="SurE-like_sf"/>
</dbReference>
<dbReference type="Pfam" id="PF01975">
    <property type="entry name" value="SurE"/>
    <property type="match status" value="1"/>
</dbReference>
<dbReference type="RefSeq" id="WP_207154643.1">
    <property type="nucleotide sequence ID" value="NZ_AP024484.1"/>
</dbReference>
<reference evidence="7 8" key="1">
    <citation type="journal article" date="2022" name="Int. J. Syst. Evol. Microbiol.">
        <title>Prevotella herbatica sp. nov., a plant polysaccharide-decomposing anaerobic bacterium isolated from a methanogenic reactor.</title>
        <authorList>
            <person name="Uek A."/>
            <person name="Tonouchi A."/>
            <person name="Kaku N."/>
            <person name="Ueki K."/>
        </authorList>
    </citation>
    <scope>NUCLEOTIDE SEQUENCE [LARGE SCALE GENOMIC DNA]</scope>
    <source>
        <strain evidence="7 8">WR041</strain>
    </source>
</reference>
<dbReference type="HAMAP" id="MF_00060">
    <property type="entry name" value="SurE"/>
    <property type="match status" value="1"/>
</dbReference>
<comment type="catalytic activity">
    <reaction evidence="1 5">
        <text>a ribonucleoside 5'-phosphate + H2O = a ribonucleoside + phosphate</text>
        <dbReference type="Rhea" id="RHEA:12484"/>
        <dbReference type="ChEBI" id="CHEBI:15377"/>
        <dbReference type="ChEBI" id="CHEBI:18254"/>
        <dbReference type="ChEBI" id="CHEBI:43474"/>
        <dbReference type="ChEBI" id="CHEBI:58043"/>
        <dbReference type="EC" id="3.1.3.5"/>
    </reaction>
</comment>
<evidence type="ECO:0000256" key="5">
    <source>
        <dbReference type="HAMAP-Rule" id="MF_00060"/>
    </source>
</evidence>
<dbReference type="EMBL" id="AP024484">
    <property type="protein sequence ID" value="BCS84471.1"/>
    <property type="molecule type" value="Genomic_DNA"/>
</dbReference>
<dbReference type="InterPro" id="IPR030048">
    <property type="entry name" value="SurE"/>
</dbReference>
<feature type="binding site" evidence="5">
    <location>
        <position position="14"/>
    </location>
    <ligand>
        <name>a divalent metal cation</name>
        <dbReference type="ChEBI" id="CHEBI:60240"/>
    </ligand>
</feature>
<sequence>MNNCRPLILISNDDGYHANGIKTLVSFLKDKADLIVCAPESARSGFSCAFSATTPLRLKRRHNMGDVEIWSCNGTPVDCVKIAISELCGGRIPDLVIGGINHGDNSTVNNHYSGTMGVALEGCMKYIPSIAFSSCNYDTEAELGYLKDDVCKIVDKVLAEGLPKGICLNVNFPEMPPFKGTKICRMTMGQWVNEIVKERHPRGYDYYWVVGEYRNDEPDAEDGDQWAVNNGYVAITPTKIDVTDYEIIDKLNSWGL</sequence>
<feature type="binding site" evidence="5">
    <location>
        <position position="101"/>
    </location>
    <ligand>
        <name>a divalent metal cation</name>
        <dbReference type="ChEBI" id="CHEBI:60240"/>
    </ligand>
</feature>
<evidence type="ECO:0000256" key="2">
    <source>
        <dbReference type="ARBA" id="ARBA00011062"/>
    </source>
</evidence>
<keyword evidence="4 5" id="KW-0378">Hydrolase</keyword>
<name>A0ABM7NVG2_9BACT</name>
<dbReference type="InterPro" id="IPR002828">
    <property type="entry name" value="SurE-like_Pase/nucleotidase"/>
</dbReference>